<dbReference type="InterPro" id="IPR053880">
    <property type="entry name" value="GPR180-like_N"/>
</dbReference>
<feature type="domain" description="GPR180-like N-terminal" evidence="10">
    <location>
        <begin position="33"/>
        <end position="160"/>
    </location>
</feature>
<feature type="transmembrane region" description="Helical" evidence="7">
    <location>
        <begin position="321"/>
        <end position="340"/>
    </location>
</feature>
<feature type="transmembrane region" description="Helical" evidence="7">
    <location>
        <begin position="182"/>
        <end position="202"/>
    </location>
</feature>
<feature type="compositionally biased region" description="Basic and acidic residues" evidence="6">
    <location>
        <begin position="385"/>
        <end position="396"/>
    </location>
</feature>
<dbReference type="Pfam" id="PF21892">
    <property type="entry name" value="TMEM145_N"/>
    <property type="match status" value="1"/>
</dbReference>
<evidence type="ECO:0000256" key="2">
    <source>
        <dbReference type="ARBA" id="ARBA00022692"/>
    </source>
</evidence>
<feature type="transmembrane region" description="Helical" evidence="7">
    <location>
        <begin position="223"/>
        <end position="242"/>
    </location>
</feature>
<sequence>MELRIAEYSILSLTLALTSILLLSENVAAKWTEGTINDPEGDWIFLTRFCFLSKVGKMQYRLEYPHDFAVEDLLFYYDVPGQWDAVYKRGLNCTQQVAALNGRNLFSLDTFFCQTVVRGNRNWYKCTGTMDFSSSRERWWYLTISRCGPPQSDQVKGLYLYYKLHMTNGDDLLHEEFSADEFWRIIASASNIVFMLMLILLAKGYTIVRGRLTNKAMVKITSFIFIYVVMSMALFIWEGMFFDPGLVLYYYESPPGYCMVAIILLGWLWFTKAAVFTLKHFKAKTNFYIVFYTIYTIWFWAGPIIILIAMFSMAKWTRQKIVNGTQLFVSYLGHLIFLILTMPNKVNTNFPYHIKTSQVNTNFPYHIKTSQIATMADTDNLNEDGSARTADDDRSSHGGQTPSAYTLSSGAYYSSSGPNLEFFITTKGNGQMGSGGGDTMYGPLDINMFRVQEDSPPPGYDQAMAKDENSAPAACDAEMDFSARTDHAHQSSHALSEGGFHAQTANGSNNNSSSGNRLPPIRGGLPPLGGAGEGGNQSMDRDRALPPISNASAPPAYEALSDSELSNPRPDPPLYADMFAVDKR</sequence>
<keyword evidence="8" id="KW-0732">Signal</keyword>
<evidence type="ECO:0000256" key="3">
    <source>
        <dbReference type="ARBA" id="ARBA00022989"/>
    </source>
</evidence>
<evidence type="ECO:0000256" key="8">
    <source>
        <dbReference type="SAM" id="SignalP"/>
    </source>
</evidence>
<dbReference type="EMBL" id="BLXT01006199">
    <property type="protein sequence ID" value="GFO29947.1"/>
    <property type="molecule type" value="Genomic_DNA"/>
</dbReference>
<dbReference type="GO" id="GO:0016020">
    <property type="term" value="C:membrane"/>
    <property type="evidence" value="ECO:0007669"/>
    <property type="project" value="UniProtKB-SubCell"/>
</dbReference>
<dbReference type="PANTHER" id="PTHR23252">
    <property type="entry name" value="INTIMAL THICKNESS RECEPTOR-RELATED"/>
    <property type="match status" value="1"/>
</dbReference>
<dbReference type="GO" id="GO:0007186">
    <property type="term" value="P:G protein-coupled receptor signaling pathway"/>
    <property type="evidence" value="ECO:0007669"/>
    <property type="project" value="InterPro"/>
</dbReference>
<gene>
    <name evidence="11" type="ORF">PoB_005645200</name>
</gene>
<evidence type="ECO:0000259" key="9">
    <source>
        <dbReference type="Pfam" id="PF10192"/>
    </source>
</evidence>
<accession>A0AAV4CF09</accession>
<dbReference type="Proteomes" id="UP000735302">
    <property type="component" value="Unassembled WGS sequence"/>
</dbReference>
<evidence type="ECO:0000256" key="5">
    <source>
        <dbReference type="ARBA" id="ARBA00023180"/>
    </source>
</evidence>
<dbReference type="InterPro" id="IPR019336">
    <property type="entry name" value="GPR180/TMEM145_TM"/>
</dbReference>
<evidence type="ECO:0000313" key="12">
    <source>
        <dbReference type="Proteomes" id="UP000735302"/>
    </source>
</evidence>
<dbReference type="InterPro" id="IPR047831">
    <property type="entry name" value="GPR180/TMEM145"/>
</dbReference>
<feature type="compositionally biased region" description="Low complexity" evidence="6">
    <location>
        <begin position="506"/>
        <end position="525"/>
    </location>
</feature>
<comment type="subcellular location">
    <subcellularLocation>
        <location evidence="1">Membrane</location>
        <topology evidence="1">Multi-pass membrane protein</topology>
    </subcellularLocation>
</comment>
<evidence type="ECO:0000313" key="11">
    <source>
        <dbReference type="EMBL" id="GFO29947.1"/>
    </source>
</evidence>
<dbReference type="PANTHER" id="PTHR23252:SF24">
    <property type="entry name" value="TRANSMEMBRANE PROTEIN 145"/>
    <property type="match status" value="1"/>
</dbReference>
<keyword evidence="12" id="KW-1185">Reference proteome</keyword>
<feature type="domain" description="GPR180/TMEM145 transmembrane" evidence="9">
    <location>
        <begin position="176"/>
        <end position="337"/>
    </location>
</feature>
<organism evidence="11 12">
    <name type="scientific">Plakobranchus ocellatus</name>
    <dbReference type="NCBI Taxonomy" id="259542"/>
    <lineage>
        <taxon>Eukaryota</taxon>
        <taxon>Metazoa</taxon>
        <taxon>Spiralia</taxon>
        <taxon>Lophotrochozoa</taxon>
        <taxon>Mollusca</taxon>
        <taxon>Gastropoda</taxon>
        <taxon>Heterobranchia</taxon>
        <taxon>Euthyneura</taxon>
        <taxon>Panpulmonata</taxon>
        <taxon>Sacoglossa</taxon>
        <taxon>Placobranchoidea</taxon>
        <taxon>Plakobranchidae</taxon>
        <taxon>Plakobranchus</taxon>
    </lineage>
</organism>
<reference evidence="11 12" key="1">
    <citation type="journal article" date="2021" name="Elife">
        <title>Chloroplast acquisition without the gene transfer in kleptoplastic sea slugs, Plakobranchus ocellatus.</title>
        <authorList>
            <person name="Maeda T."/>
            <person name="Takahashi S."/>
            <person name="Yoshida T."/>
            <person name="Shimamura S."/>
            <person name="Takaki Y."/>
            <person name="Nagai Y."/>
            <person name="Toyoda A."/>
            <person name="Suzuki Y."/>
            <person name="Arimoto A."/>
            <person name="Ishii H."/>
            <person name="Satoh N."/>
            <person name="Nishiyama T."/>
            <person name="Hasebe M."/>
            <person name="Maruyama T."/>
            <person name="Minagawa J."/>
            <person name="Obokata J."/>
            <person name="Shigenobu S."/>
        </authorList>
    </citation>
    <scope>NUCLEOTIDE SEQUENCE [LARGE SCALE GENOMIC DNA]</scope>
</reference>
<keyword evidence="3 7" id="KW-1133">Transmembrane helix</keyword>
<evidence type="ECO:0000256" key="1">
    <source>
        <dbReference type="ARBA" id="ARBA00004141"/>
    </source>
</evidence>
<feature type="compositionally biased region" description="Gly residues" evidence="6">
    <location>
        <begin position="526"/>
        <end position="535"/>
    </location>
</feature>
<keyword evidence="5" id="KW-0325">Glycoprotein</keyword>
<feature type="chain" id="PRO_5043685703" evidence="8">
    <location>
        <begin position="30"/>
        <end position="584"/>
    </location>
</feature>
<evidence type="ECO:0000256" key="7">
    <source>
        <dbReference type="SAM" id="Phobius"/>
    </source>
</evidence>
<feature type="transmembrane region" description="Helical" evidence="7">
    <location>
        <begin position="254"/>
        <end position="275"/>
    </location>
</feature>
<evidence type="ECO:0000256" key="4">
    <source>
        <dbReference type="ARBA" id="ARBA00023136"/>
    </source>
</evidence>
<protein>
    <submittedName>
        <fullName evidence="11">Transmembrane protein 145</fullName>
    </submittedName>
</protein>
<comment type="caution">
    <text evidence="11">The sequence shown here is derived from an EMBL/GenBank/DDBJ whole genome shotgun (WGS) entry which is preliminary data.</text>
</comment>
<keyword evidence="2 7" id="KW-0812">Transmembrane</keyword>
<name>A0AAV4CF09_9GAST</name>
<feature type="signal peptide" evidence="8">
    <location>
        <begin position="1"/>
        <end position="29"/>
    </location>
</feature>
<dbReference type="GO" id="GO:0019236">
    <property type="term" value="P:response to pheromone"/>
    <property type="evidence" value="ECO:0007669"/>
    <property type="project" value="InterPro"/>
</dbReference>
<evidence type="ECO:0000259" key="10">
    <source>
        <dbReference type="Pfam" id="PF21892"/>
    </source>
</evidence>
<proteinExistence type="predicted"/>
<keyword evidence="4 7" id="KW-0472">Membrane</keyword>
<dbReference type="Pfam" id="PF10192">
    <property type="entry name" value="GPR180-TMEM145_TM"/>
    <property type="match status" value="1"/>
</dbReference>
<feature type="region of interest" description="Disordered" evidence="6">
    <location>
        <begin position="449"/>
        <end position="584"/>
    </location>
</feature>
<dbReference type="AlphaFoldDB" id="A0AAV4CF09"/>
<feature type="transmembrane region" description="Helical" evidence="7">
    <location>
        <begin position="287"/>
        <end position="309"/>
    </location>
</feature>
<evidence type="ECO:0000256" key="6">
    <source>
        <dbReference type="SAM" id="MobiDB-lite"/>
    </source>
</evidence>
<feature type="region of interest" description="Disordered" evidence="6">
    <location>
        <begin position="380"/>
        <end position="403"/>
    </location>
</feature>